<feature type="transmembrane region" description="Helical" evidence="8">
    <location>
        <begin position="334"/>
        <end position="355"/>
    </location>
</feature>
<accession>A0ABT0GQV8</accession>
<keyword evidence="11" id="KW-1185">Reference proteome</keyword>
<evidence type="ECO:0000256" key="1">
    <source>
        <dbReference type="ARBA" id="ARBA00004429"/>
    </source>
</evidence>
<dbReference type="EMBL" id="JALNMJ010000003">
    <property type="protein sequence ID" value="MCK7611836.1"/>
    <property type="molecule type" value="Genomic_DNA"/>
</dbReference>
<dbReference type="PANTHER" id="PTHR33362">
    <property type="entry name" value="SIALIC ACID TRAP TRANSPORTER PERMEASE PROTEIN SIAT-RELATED"/>
    <property type="match status" value="1"/>
</dbReference>
<keyword evidence="3 7" id="KW-0997">Cell inner membrane</keyword>
<dbReference type="InterPro" id="IPR004681">
    <property type="entry name" value="TRAP_DctM"/>
</dbReference>
<feature type="transmembrane region" description="Helical" evidence="8">
    <location>
        <begin position="279"/>
        <end position="298"/>
    </location>
</feature>
<feature type="transmembrane region" description="Helical" evidence="8">
    <location>
        <begin position="459"/>
        <end position="478"/>
    </location>
</feature>
<evidence type="ECO:0000256" key="2">
    <source>
        <dbReference type="ARBA" id="ARBA00022475"/>
    </source>
</evidence>
<feature type="transmembrane region" description="Helical" evidence="8">
    <location>
        <begin position="421"/>
        <end position="447"/>
    </location>
</feature>
<dbReference type="Pfam" id="PF06808">
    <property type="entry name" value="DctM"/>
    <property type="match status" value="1"/>
</dbReference>
<name>A0ABT0GQV8_9HYPH</name>
<feature type="transmembrane region" description="Helical" evidence="8">
    <location>
        <begin position="375"/>
        <end position="393"/>
    </location>
</feature>
<evidence type="ECO:0000256" key="3">
    <source>
        <dbReference type="ARBA" id="ARBA00022519"/>
    </source>
</evidence>
<keyword evidence="4 8" id="KW-0812">Transmembrane</keyword>
<evidence type="ECO:0000256" key="6">
    <source>
        <dbReference type="ARBA" id="ARBA00023136"/>
    </source>
</evidence>
<reference evidence="10" key="1">
    <citation type="submission" date="2022-04" db="EMBL/GenBank/DDBJ databases">
        <title>Roseibium sp. CAU 1639 isolated from mud.</title>
        <authorList>
            <person name="Kim W."/>
        </authorList>
    </citation>
    <scope>NUCLEOTIDE SEQUENCE</scope>
    <source>
        <strain evidence="10">CAU 1639</strain>
    </source>
</reference>
<keyword evidence="2" id="KW-1003">Cell membrane</keyword>
<dbReference type="RefSeq" id="WP_248152448.1">
    <property type="nucleotide sequence ID" value="NZ_JALNMJ010000003.1"/>
</dbReference>
<evidence type="ECO:0000313" key="10">
    <source>
        <dbReference type="EMBL" id="MCK7611836.1"/>
    </source>
</evidence>
<feature type="transmembrane region" description="Helical" evidence="8">
    <location>
        <begin position="6"/>
        <end position="33"/>
    </location>
</feature>
<feature type="transmembrane region" description="Helical" evidence="8">
    <location>
        <begin position="214"/>
        <end position="238"/>
    </location>
</feature>
<keyword evidence="7" id="KW-0813">Transport</keyword>
<feature type="transmembrane region" description="Helical" evidence="8">
    <location>
        <begin position="94"/>
        <end position="123"/>
    </location>
</feature>
<feature type="transmembrane region" description="Helical" evidence="8">
    <location>
        <begin position="398"/>
        <end position="415"/>
    </location>
</feature>
<comment type="subcellular location">
    <subcellularLocation>
        <location evidence="1 7">Cell inner membrane</location>
        <topology evidence="1 7">Multi-pass membrane protein</topology>
    </subcellularLocation>
</comment>
<dbReference type="InterPro" id="IPR010656">
    <property type="entry name" value="DctM"/>
</dbReference>
<feature type="transmembrane region" description="Helical" evidence="8">
    <location>
        <begin position="244"/>
        <end position="267"/>
    </location>
</feature>
<feature type="transmembrane region" description="Helical" evidence="8">
    <location>
        <begin position="54"/>
        <end position="74"/>
    </location>
</feature>
<feature type="transmembrane region" description="Helical" evidence="8">
    <location>
        <begin position="304"/>
        <end position="322"/>
    </location>
</feature>
<evidence type="ECO:0000256" key="5">
    <source>
        <dbReference type="ARBA" id="ARBA00022989"/>
    </source>
</evidence>
<evidence type="ECO:0000256" key="4">
    <source>
        <dbReference type="ARBA" id="ARBA00022692"/>
    </source>
</evidence>
<dbReference type="PANTHER" id="PTHR33362:SF2">
    <property type="entry name" value="TRAP TRANSPORTER LARGE PERMEASE PROTEIN"/>
    <property type="match status" value="1"/>
</dbReference>
<evidence type="ECO:0000256" key="8">
    <source>
        <dbReference type="SAM" id="Phobius"/>
    </source>
</evidence>
<keyword evidence="6 8" id="KW-0472">Membrane</keyword>
<gene>
    <name evidence="10" type="ORF">M0H32_06670</name>
</gene>
<feature type="transmembrane region" description="Helical" evidence="8">
    <location>
        <begin position="135"/>
        <end position="162"/>
    </location>
</feature>
<proteinExistence type="predicted"/>
<organism evidence="10 11">
    <name type="scientific">Roseibium sediminicola</name>
    <dbReference type="NCBI Taxonomy" id="2933272"/>
    <lineage>
        <taxon>Bacteria</taxon>
        <taxon>Pseudomonadati</taxon>
        <taxon>Pseudomonadota</taxon>
        <taxon>Alphaproteobacteria</taxon>
        <taxon>Hyphomicrobiales</taxon>
        <taxon>Stappiaceae</taxon>
        <taxon>Roseibium</taxon>
    </lineage>
</organism>
<evidence type="ECO:0000256" key="7">
    <source>
        <dbReference type="RuleBase" id="RU369079"/>
    </source>
</evidence>
<evidence type="ECO:0000259" key="9">
    <source>
        <dbReference type="Pfam" id="PF06808"/>
    </source>
</evidence>
<protein>
    <submittedName>
        <fullName evidence="10">TRAP transporter large permease</fullName>
    </submittedName>
</protein>
<feature type="domain" description="TRAP C4-dicarboxylate transport system permease DctM subunit" evidence="9">
    <location>
        <begin position="8"/>
        <end position="255"/>
    </location>
</feature>
<keyword evidence="5 8" id="KW-1133">Transmembrane helix</keyword>
<feature type="transmembrane region" description="Helical" evidence="8">
    <location>
        <begin position="168"/>
        <end position="193"/>
    </location>
</feature>
<comment type="caution">
    <text evidence="10">The sequence shown here is derived from an EMBL/GenBank/DDBJ whole genome shotgun (WGS) entry which is preliminary data.</text>
</comment>
<comment type="function">
    <text evidence="7">Part of the tripartite ATP-independent periplasmic (TRAP) transport system.</text>
</comment>
<evidence type="ECO:0000313" key="11">
    <source>
        <dbReference type="Proteomes" id="UP001431221"/>
    </source>
</evidence>
<dbReference type="Proteomes" id="UP001431221">
    <property type="component" value="Unassembled WGS sequence"/>
</dbReference>
<sequence length="491" mass="52313">MLIWFLPVFLVFLMIGLPVFFGLLAAPGMLLWLNGQERDITLLYRNVYNGMDSFPLMAIPFFMLAGEMMNKGGITTRLVEFSQALMGHLRGGLAHVNILSSMLFAGLSGSAVADTSALGSMLIPAMEKQGYTRKFAAAVTAASSVIGPIIPPSGIMIIYAYVMGESVAALFLAGIVPGVMVGIGLMLMVRFMADKYDLPKAQRIVNPGQKMAPVEYWVSLLLLRLNLATLLMMVATAFVDLSGVTAIVLFLVLLAVSHGILLSLRKAVSADFRTVCKKAVAPLQTPIIILGGILIGVFTPTEAAAVAVAYALIIGFFVLHSIRLNDLPGILNRAGITSAVVLLLVGAAMAFKTVVSLSHAPEIMADFVLTLSDNPLILLFLINLLLFVVGMFLDAGPAIIILGPILGPIFIEMGVDPIHFAIIMSVNLTIGLATPPMGLVLFVAASVSKERVETIAKAILPFLAVEIAVIFLITYIPALSMTIPRLTGFAN</sequence>